<keyword evidence="4" id="KW-1185">Reference proteome</keyword>
<dbReference type="InterPro" id="IPR011990">
    <property type="entry name" value="TPR-like_helical_dom_sf"/>
</dbReference>
<keyword evidence="1" id="KW-0802">TPR repeat</keyword>
<organism evidence="3 4">
    <name type="scientific">Candidatus Sulfobium mesophilum</name>
    <dbReference type="NCBI Taxonomy" id="2016548"/>
    <lineage>
        <taxon>Bacteria</taxon>
        <taxon>Pseudomonadati</taxon>
        <taxon>Nitrospirota</taxon>
        <taxon>Nitrospiria</taxon>
        <taxon>Nitrospirales</taxon>
        <taxon>Nitrospiraceae</taxon>
        <taxon>Candidatus Sulfobium</taxon>
    </lineage>
</organism>
<dbReference type="OrthoDB" id="1122525at2"/>
<keyword evidence="2" id="KW-0812">Transmembrane</keyword>
<reference evidence="4" key="1">
    <citation type="submission" date="2018-03" db="EMBL/GenBank/DDBJ databases">
        <authorList>
            <person name="Zecchin S."/>
        </authorList>
    </citation>
    <scope>NUCLEOTIDE SEQUENCE [LARGE SCALE GENOMIC DNA]</scope>
</reference>
<dbReference type="InterPro" id="IPR019734">
    <property type="entry name" value="TPR_rpt"/>
</dbReference>
<dbReference type="AlphaFoldDB" id="A0A2U3QEP0"/>
<name>A0A2U3QEP0_9BACT</name>
<evidence type="ECO:0000313" key="3">
    <source>
        <dbReference type="EMBL" id="SPP99886.1"/>
    </source>
</evidence>
<proteinExistence type="predicted"/>
<evidence type="ECO:0000256" key="2">
    <source>
        <dbReference type="SAM" id="Phobius"/>
    </source>
</evidence>
<gene>
    <name evidence="3" type="ORF">NBG4_130009</name>
</gene>
<keyword evidence="2" id="KW-0472">Membrane</keyword>
<evidence type="ECO:0000256" key="1">
    <source>
        <dbReference type="PROSITE-ProRule" id="PRU00339"/>
    </source>
</evidence>
<dbReference type="Proteomes" id="UP000245125">
    <property type="component" value="Unassembled WGS sequence"/>
</dbReference>
<dbReference type="SUPFAM" id="SSF48452">
    <property type="entry name" value="TPR-like"/>
    <property type="match status" value="1"/>
</dbReference>
<dbReference type="EMBL" id="OUUY01000035">
    <property type="protein sequence ID" value="SPP99886.1"/>
    <property type="molecule type" value="Genomic_DNA"/>
</dbReference>
<sequence length="175" mass="19896">MDWIDRLSIWAIVIIIIASFALIVGHVGEAKPERPAQQRTFAEEHPSKVGEIDGRIKLLRNLVESDSLGKAESMASELLQQYPYDGGLHMTMGDIFMRRQDSVRAVFEYREAIDINPDFLDKKTSLFQGKKIKTAVTEALAETERKIRLAPEDESLKRARKTIYYLQRRIAGSCG</sequence>
<dbReference type="PROSITE" id="PS50005">
    <property type="entry name" value="TPR"/>
    <property type="match status" value="1"/>
</dbReference>
<protein>
    <submittedName>
        <fullName evidence="3">Uncharacterized protein</fullName>
    </submittedName>
</protein>
<accession>A0A2U3QEP0</accession>
<keyword evidence="2" id="KW-1133">Transmembrane helix</keyword>
<feature type="repeat" description="TPR" evidence="1">
    <location>
        <begin position="86"/>
        <end position="119"/>
    </location>
</feature>
<feature type="transmembrane region" description="Helical" evidence="2">
    <location>
        <begin position="7"/>
        <end position="28"/>
    </location>
</feature>
<evidence type="ECO:0000313" key="4">
    <source>
        <dbReference type="Proteomes" id="UP000245125"/>
    </source>
</evidence>
<dbReference type="Gene3D" id="1.25.40.10">
    <property type="entry name" value="Tetratricopeptide repeat domain"/>
    <property type="match status" value="1"/>
</dbReference>